<dbReference type="Gene3D" id="3.40.30.10">
    <property type="entry name" value="Glutaredoxin"/>
    <property type="match status" value="1"/>
</dbReference>
<sequence>MAKEFLSSKGVEFEVVDVTEDPQAMDEMLKISGAMATPVIVIGDEVIVGWDRGKVERALKL</sequence>
<dbReference type="InterPro" id="IPR036249">
    <property type="entry name" value="Thioredoxin-like_sf"/>
</dbReference>
<name>A0A292YT42_9BACL</name>
<dbReference type="RefSeq" id="WP_096183651.1">
    <property type="nucleotide sequence ID" value="NZ_BDUF01000106.1"/>
</dbReference>
<dbReference type="OrthoDB" id="9795531at2"/>
<protein>
    <submittedName>
        <fullName evidence="2">NrdH-redoxin</fullName>
    </submittedName>
</protein>
<reference evidence="3" key="1">
    <citation type="submission" date="2017-07" db="EMBL/GenBank/DDBJ databases">
        <title>Draft genome sequence of Effusibacillus lacus strain skLN1.</title>
        <authorList>
            <person name="Watanabe M."/>
            <person name="Kojima H."/>
            <person name="Fukui M."/>
        </authorList>
    </citation>
    <scope>NUCLEOTIDE SEQUENCE [LARGE SCALE GENOMIC DNA]</scope>
    <source>
        <strain evidence="3">skLN1</strain>
    </source>
</reference>
<gene>
    <name evidence="2" type="ORF">EFBL_3340</name>
</gene>
<feature type="domain" description="Glutaredoxin" evidence="1">
    <location>
        <begin position="1"/>
        <end position="47"/>
    </location>
</feature>
<keyword evidence="3" id="KW-1185">Reference proteome</keyword>
<dbReference type="CDD" id="cd02976">
    <property type="entry name" value="NrdH"/>
    <property type="match status" value="1"/>
</dbReference>
<dbReference type="InterPro" id="IPR002109">
    <property type="entry name" value="Glutaredoxin"/>
</dbReference>
<organism evidence="2 3">
    <name type="scientific">Effusibacillus lacus</name>
    <dbReference type="NCBI Taxonomy" id="1348429"/>
    <lineage>
        <taxon>Bacteria</taxon>
        <taxon>Bacillati</taxon>
        <taxon>Bacillota</taxon>
        <taxon>Bacilli</taxon>
        <taxon>Bacillales</taxon>
        <taxon>Alicyclobacillaceae</taxon>
        <taxon>Effusibacillus</taxon>
    </lineage>
</organism>
<evidence type="ECO:0000259" key="1">
    <source>
        <dbReference type="Pfam" id="PF00462"/>
    </source>
</evidence>
<dbReference type="EMBL" id="BDUF01000106">
    <property type="protein sequence ID" value="GAX91650.1"/>
    <property type="molecule type" value="Genomic_DNA"/>
</dbReference>
<dbReference type="Proteomes" id="UP000217785">
    <property type="component" value="Unassembled WGS sequence"/>
</dbReference>
<comment type="caution">
    <text evidence="2">The sequence shown here is derived from an EMBL/GenBank/DDBJ whole genome shotgun (WGS) entry which is preliminary data.</text>
</comment>
<evidence type="ECO:0000313" key="2">
    <source>
        <dbReference type="EMBL" id="GAX91650.1"/>
    </source>
</evidence>
<evidence type="ECO:0000313" key="3">
    <source>
        <dbReference type="Proteomes" id="UP000217785"/>
    </source>
</evidence>
<dbReference type="SUPFAM" id="SSF52833">
    <property type="entry name" value="Thioredoxin-like"/>
    <property type="match status" value="1"/>
</dbReference>
<proteinExistence type="predicted"/>
<accession>A0A292YT42</accession>
<dbReference type="PROSITE" id="PS51354">
    <property type="entry name" value="GLUTAREDOXIN_2"/>
    <property type="match status" value="1"/>
</dbReference>
<dbReference type="AlphaFoldDB" id="A0A292YT42"/>
<dbReference type="Pfam" id="PF00462">
    <property type="entry name" value="Glutaredoxin"/>
    <property type="match status" value="1"/>
</dbReference>